<feature type="region of interest" description="Disordered" evidence="1">
    <location>
        <begin position="1"/>
        <end position="48"/>
    </location>
</feature>
<accession>A0ABS7G483</accession>
<reference evidence="2 3" key="1">
    <citation type="submission" date="2021-07" db="EMBL/GenBank/DDBJ databases">
        <title>Actinomadura sp. PM05-2 isolated from lichen.</title>
        <authorList>
            <person name="Somphong A."/>
            <person name="Phongsopitanun W."/>
            <person name="Tanasupawat S."/>
            <person name="Peongsungnone V."/>
        </authorList>
    </citation>
    <scope>NUCLEOTIDE SEQUENCE [LARGE SCALE GENOMIC DNA]</scope>
    <source>
        <strain evidence="2 3">PM05-2</strain>
    </source>
</reference>
<name>A0ABS7G483_9ACTN</name>
<feature type="compositionally biased region" description="Pro residues" evidence="1">
    <location>
        <begin position="30"/>
        <end position="41"/>
    </location>
</feature>
<evidence type="ECO:0000313" key="3">
    <source>
        <dbReference type="Proteomes" id="UP000774570"/>
    </source>
</evidence>
<sequence length="268" mass="27860">MDDVTAPHPLDGSFRGLLPRRRAEVAPDGPLDPAPPAPDPDAGPDRPDLLTRALARRAAEGFTGTLVLEGPQSGTITLAEGRVVAASSPAAPGPESLILRSGRIPEQEWSEAYAAAAPDGRLAAELVRRGLLGATGVEVLTRTALADAVFAIALCGVRSCAAEPAGARTPPLLPAEPGVEAGPLLRDVARRLATAERWAGAGLGLTTRPRRADDAPPGPVGPVRRQILDRVDGRRNARDIAFTLGRGLYAVLADLADLARDGRIVVPR</sequence>
<evidence type="ECO:0000313" key="2">
    <source>
        <dbReference type="EMBL" id="MBW8486612.1"/>
    </source>
</evidence>
<dbReference type="RefSeq" id="WP_220169852.1">
    <property type="nucleotide sequence ID" value="NZ_JAIBOA010000025.1"/>
</dbReference>
<gene>
    <name evidence="2" type="ORF">K1Y72_29885</name>
</gene>
<evidence type="ECO:0000256" key="1">
    <source>
        <dbReference type="SAM" id="MobiDB-lite"/>
    </source>
</evidence>
<protein>
    <recommendedName>
        <fullName evidence="4">MarR family transcriptional regulator</fullName>
    </recommendedName>
</protein>
<dbReference type="Proteomes" id="UP000774570">
    <property type="component" value="Unassembled WGS sequence"/>
</dbReference>
<organism evidence="2 3">
    <name type="scientific">Actinomadura parmotrematis</name>
    <dbReference type="NCBI Taxonomy" id="2864039"/>
    <lineage>
        <taxon>Bacteria</taxon>
        <taxon>Bacillati</taxon>
        <taxon>Actinomycetota</taxon>
        <taxon>Actinomycetes</taxon>
        <taxon>Streptosporangiales</taxon>
        <taxon>Thermomonosporaceae</taxon>
        <taxon>Actinomadura</taxon>
    </lineage>
</organism>
<comment type="caution">
    <text evidence="2">The sequence shown here is derived from an EMBL/GenBank/DDBJ whole genome shotgun (WGS) entry which is preliminary data.</text>
</comment>
<evidence type="ECO:0008006" key="4">
    <source>
        <dbReference type="Google" id="ProtNLM"/>
    </source>
</evidence>
<keyword evidence="3" id="KW-1185">Reference proteome</keyword>
<dbReference type="EMBL" id="JAIBOA010000025">
    <property type="protein sequence ID" value="MBW8486612.1"/>
    <property type="molecule type" value="Genomic_DNA"/>
</dbReference>
<proteinExistence type="predicted"/>